<dbReference type="GO" id="GO:0006935">
    <property type="term" value="P:chemotaxis"/>
    <property type="evidence" value="ECO:0007669"/>
    <property type="project" value="UniProtKB-UniRule"/>
</dbReference>
<evidence type="ECO:0000256" key="3">
    <source>
        <dbReference type="ARBA" id="ARBA00048267"/>
    </source>
</evidence>
<keyword evidence="1 4" id="KW-0378">Hydrolase</keyword>
<dbReference type="Gene3D" id="3.40.50.180">
    <property type="entry name" value="Methylesterase CheB, C-terminal domain"/>
    <property type="match status" value="1"/>
</dbReference>
<feature type="active site" evidence="4">
    <location>
        <position position="11"/>
    </location>
</feature>
<feature type="domain" description="CheB-type methylesterase" evidence="5">
    <location>
        <begin position="1"/>
        <end position="186"/>
    </location>
</feature>
<evidence type="ECO:0000313" key="7">
    <source>
        <dbReference type="Proteomes" id="UP000217895"/>
    </source>
</evidence>
<dbReference type="InterPro" id="IPR000673">
    <property type="entry name" value="Sig_transdc_resp-reg_Me-estase"/>
</dbReference>
<sequence length="186" mass="19726">MAPALVAIGTSLGGLSALRTMLKGVPGCFTVPIAIVQHRDQGSTDMLSRILQQESALTILEVEDKEPIRPGFVYLAPPNYHLLAEPEYFSLSIDPPVAFARPSIDVLFESAAKVYAQSVIGIILTGANQDGSEGLAQIKAQGGTTIVQDPRTAECPIMPEAAIAKSAVDYVLPLHQIPSMLVTLCS</sequence>
<protein>
    <recommendedName>
        <fullName evidence="2">protein-glutamate methylesterase</fullName>
        <ecNumber evidence="2">3.1.1.61</ecNumber>
    </recommendedName>
</protein>
<gene>
    <name evidence="6" type="ORF">NIES2135_51070</name>
</gene>
<proteinExistence type="predicted"/>
<dbReference type="AlphaFoldDB" id="A0A1Z4JNA2"/>
<feature type="active site" evidence="4">
    <location>
        <position position="38"/>
    </location>
</feature>
<dbReference type="PANTHER" id="PTHR42872">
    <property type="entry name" value="PROTEIN-GLUTAMATE METHYLESTERASE/PROTEIN-GLUTAMINE GLUTAMINASE"/>
    <property type="match status" value="1"/>
</dbReference>
<reference evidence="6 7" key="1">
    <citation type="submission" date="2017-06" db="EMBL/GenBank/DDBJ databases">
        <title>Genome sequencing of cyanobaciteial culture collection at National Institute for Environmental Studies (NIES).</title>
        <authorList>
            <person name="Hirose Y."/>
            <person name="Shimura Y."/>
            <person name="Fujisawa T."/>
            <person name="Nakamura Y."/>
            <person name="Kawachi M."/>
        </authorList>
    </citation>
    <scope>NUCLEOTIDE SEQUENCE [LARGE SCALE GENOMIC DNA]</scope>
    <source>
        <strain evidence="6 7">NIES-2135</strain>
    </source>
</reference>
<dbReference type="EMBL" id="AP018203">
    <property type="protein sequence ID" value="BAY58234.1"/>
    <property type="molecule type" value="Genomic_DNA"/>
</dbReference>
<accession>A0A1Z4JNA2</accession>
<dbReference type="EC" id="3.1.1.61" evidence="2"/>
<evidence type="ECO:0000256" key="4">
    <source>
        <dbReference type="PROSITE-ProRule" id="PRU00050"/>
    </source>
</evidence>
<dbReference type="GO" id="GO:0000156">
    <property type="term" value="F:phosphorelay response regulator activity"/>
    <property type="evidence" value="ECO:0007669"/>
    <property type="project" value="InterPro"/>
</dbReference>
<dbReference type="SUPFAM" id="SSF52738">
    <property type="entry name" value="Methylesterase CheB, C-terminal domain"/>
    <property type="match status" value="1"/>
</dbReference>
<dbReference type="PANTHER" id="PTHR42872:SF3">
    <property type="entry name" value="PROTEIN-GLUTAMATE METHYLESTERASE_PROTEIN-GLUTAMINE GLUTAMINASE 1"/>
    <property type="match status" value="1"/>
</dbReference>
<dbReference type="PROSITE" id="PS50122">
    <property type="entry name" value="CHEB"/>
    <property type="match status" value="1"/>
</dbReference>
<dbReference type="CDD" id="cd16433">
    <property type="entry name" value="CheB"/>
    <property type="match status" value="1"/>
</dbReference>
<feature type="active site" evidence="4">
    <location>
        <position position="130"/>
    </location>
</feature>
<keyword evidence="7" id="KW-1185">Reference proteome</keyword>
<evidence type="ECO:0000256" key="2">
    <source>
        <dbReference type="ARBA" id="ARBA00039140"/>
    </source>
</evidence>
<evidence type="ECO:0000256" key="1">
    <source>
        <dbReference type="ARBA" id="ARBA00022801"/>
    </source>
</evidence>
<comment type="catalytic activity">
    <reaction evidence="3">
        <text>[protein]-L-glutamate 5-O-methyl ester + H2O = L-glutamyl-[protein] + methanol + H(+)</text>
        <dbReference type="Rhea" id="RHEA:23236"/>
        <dbReference type="Rhea" id="RHEA-COMP:10208"/>
        <dbReference type="Rhea" id="RHEA-COMP:10311"/>
        <dbReference type="ChEBI" id="CHEBI:15377"/>
        <dbReference type="ChEBI" id="CHEBI:15378"/>
        <dbReference type="ChEBI" id="CHEBI:17790"/>
        <dbReference type="ChEBI" id="CHEBI:29973"/>
        <dbReference type="ChEBI" id="CHEBI:82795"/>
        <dbReference type="EC" id="3.1.1.61"/>
    </reaction>
</comment>
<dbReference type="InterPro" id="IPR035909">
    <property type="entry name" value="CheB_C"/>
</dbReference>
<keyword evidence="4" id="KW-0145">Chemotaxis</keyword>
<organism evidence="6 7">
    <name type="scientific">Leptolyngbya boryana NIES-2135</name>
    <dbReference type="NCBI Taxonomy" id="1973484"/>
    <lineage>
        <taxon>Bacteria</taxon>
        <taxon>Bacillati</taxon>
        <taxon>Cyanobacteriota</taxon>
        <taxon>Cyanophyceae</taxon>
        <taxon>Leptolyngbyales</taxon>
        <taxon>Leptolyngbyaceae</taxon>
        <taxon>Leptolyngbya group</taxon>
        <taxon>Leptolyngbya</taxon>
    </lineage>
</organism>
<name>A0A1Z4JNA2_LEPBY</name>
<dbReference type="GO" id="GO:0008984">
    <property type="term" value="F:protein-glutamate methylesterase activity"/>
    <property type="evidence" value="ECO:0007669"/>
    <property type="project" value="UniProtKB-EC"/>
</dbReference>
<dbReference type="Proteomes" id="UP000217895">
    <property type="component" value="Chromosome"/>
</dbReference>
<evidence type="ECO:0000259" key="5">
    <source>
        <dbReference type="PROSITE" id="PS50122"/>
    </source>
</evidence>
<dbReference type="GO" id="GO:0005737">
    <property type="term" value="C:cytoplasm"/>
    <property type="evidence" value="ECO:0007669"/>
    <property type="project" value="InterPro"/>
</dbReference>
<evidence type="ECO:0000313" key="6">
    <source>
        <dbReference type="EMBL" id="BAY58234.1"/>
    </source>
</evidence>
<dbReference type="Pfam" id="PF01339">
    <property type="entry name" value="CheB_methylest"/>
    <property type="match status" value="1"/>
</dbReference>